<evidence type="ECO:0000313" key="3">
    <source>
        <dbReference type="Proteomes" id="UP000001064"/>
    </source>
</evidence>
<keyword evidence="1" id="KW-1133">Transmembrane helix</keyword>
<accession>F0ZFW2</accession>
<dbReference type="EMBL" id="GL871006">
    <property type="protein sequence ID" value="EGC37183.1"/>
    <property type="molecule type" value="Genomic_DNA"/>
</dbReference>
<dbReference type="KEGG" id="dpp:DICPUDRAFT_77194"/>
<keyword evidence="3" id="KW-1185">Reference proteome</keyword>
<proteinExistence type="predicted"/>
<name>F0ZFW2_DICPU</name>
<keyword evidence="1" id="KW-0472">Membrane</keyword>
<dbReference type="eggNOG" id="ENOG502REZ1">
    <property type="taxonomic scope" value="Eukaryota"/>
</dbReference>
<feature type="transmembrane region" description="Helical" evidence="1">
    <location>
        <begin position="38"/>
        <end position="57"/>
    </location>
</feature>
<dbReference type="RefSeq" id="XP_003286311.1">
    <property type="nucleotide sequence ID" value="XM_003286263.1"/>
</dbReference>
<protein>
    <submittedName>
        <fullName evidence="2">Uncharacterized protein</fullName>
    </submittedName>
</protein>
<dbReference type="VEuPathDB" id="AmoebaDB:DICPUDRAFT_77194"/>
<keyword evidence="1" id="KW-0812">Transmembrane</keyword>
<sequence length="246" mass="28770">MDSSPYQEDFNGGSLYYSDLPIKSQLQKDKYRHYGRKILFYLLLAYFITATVMFPFLITNLTFWFWLIHIIYFELDLTSSKNNIFVQIIHGLSFVGSFVVMVTSIILLVILNPDFISNRAKIEHHSVAFAWSQNVLIHWVPPVLLSIDLFLHKEHIRKRHRLILKRSVRRAWVKDIFKVFWCVFAPFVVVGAWFGAGFTIDKVYGVHNYNLTALLCSMGAMDVVVGIVFVYFIRKRDADSYVRLNN</sequence>
<dbReference type="InParanoid" id="F0ZFW2"/>
<reference evidence="3" key="1">
    <citation type="journal article" date="2011" name="Genome Biol.">
        <title>Comparative genomics of the social amoebae Dictyostelium discoideum and Dictyostelium purpureum.</title>
        <authorList>
            <consortium name="US DOE Joint Genome Institute (JGI-PGF)"/>
            <person name="Sucgang R."/>
            <person name="Kuo A."/>
            <person name="Tian X."/>
            <person name="Salerno W."/>
            <person name="Parikh A."/>
            <person name="Feasley C.L."/>
            <person name="Dalin E."/>
            <person name="Tu H."/>
            <person name="Huang E."/>
            <person name="Barry K."/>
            <person name="Lindquist E."/>
            <person name="Shapiro H."/>
            <person name="Bruce D."/>
            <person name="Schmutz J."/>
            <person name="Salamov A."/>
            <person name="Fey P."/>
            <person name="Gaudet P."/>
            <person name="Anjard C."/>
            <person name="Babu M.M."/>
            <person name="Basu S."/>
            <person name="Bushmanova Y."/>
            <person name="van der Wel H."/>
            <person name="Katoh-Kurasawa M."/>
            <person name="Dinh C."/>
            <person name="Coutinho P.M."/>
            <person name="Saito T."/>
            <person name="Elias M."/>
            <person name="Schaap P."/>
            <person name="Kay R.R."/>
            <person name="Henrissat B."/>
            <person name="Eichinger L."/>
            <person name="Rivero F."/>
            <person name="Putnam N.H."/>
            <person name="West C.M."/>
            <person name="Loomis W.F."/>
            <person name="Chisholm R.L."/>
            <person name="Shaulsky G."/>
            <person name="Strassmann J.E."/>
            <person name="Queller D.C."/>
            <person name="Kuspa A."/>
            <person name="Grigoriev I.V."/>
        </authorList>
    </citation>
    <scope>NUCLEOTIDE SEQUENCE [LARGE SCALE GENOMIC DNA]</scope>
    <source>
        <strain evidence="3">QSDP1</strain>
    </source>
</reference>
<dbReference type="OrthoDB" id="14961at2759"/>
<feature type="transmembrane region" description="Helical" evidence="1">
    <location>
        <begin position="91"/>
        <end position="111"/>
    </location>
</feature>
<evidence type="ECO:0000313" key="2">
    <source>
        <dbReference type="EMBL" id="EGC37183.1"/>
    </source>
</evidence>
<dbReference type="AlphaFoldDB" id="F0ZFW2"/>
<gene>
    <name evidence="2" type="ORF">DICPUDRAFT_77194</name>
</gene>
<dbReference type="STRING" id="5786.F0ZFW2"/>
<dbReference type="Proteomes" id="UP000001064">
    <property type="component" value="Unassembled WGS sequence"/>
</dbReference>
<organism evidence="2 3">
    <name type="scientific">Dictyostelium purpureum</name>
    <name type="common">Slime mold</name>
    <dbReference type="NCBI Taxonomy" id="5786"/>
    <lineage>
        <taxon>Eukaryota</taxon>
        <taxon>Amoebozoa</taxon>
        <taxon>Evosea</taxon>
        <taxon>Eumycetozoa</taxon>
        <taxon>Dictyostelia</taxon>
        <taxon>Dictyosteliales</taxon>
        <taxon>Dictyosteliaceae</taxon>
        <taxon>Dictyostelium</taxon>
    </lineage>
</organism>
<dbReference type="FunCoup" id="F0ZFW2">
    <property type="interactions" value="743"/>
</dbReference>
<feature type="transmembrane region" description="Helical" evidence="1">
    <location>
        <begin position="179"/>
        <end position="200"/>
    </location>
</feature>
<evidence type="ECO:0000256" key="1">
    <source>
        <dbReference type="SAM" id="Phobius"/>
    </source>
</evidence>
<dbReference type="GeneID" id="10503705"/>
<dbReference type="OMA" id="FWFWLIH"/>
<feature type="transmembrane region" description="Helical" evidence="1">
    <location>
        <begin position="212"/>
        <end position="233"/>
    </location>
</feature>